<accession>A0AAP5TDY1</accession>
<evidence type="ECO:0000313" key="16">
    <source>
        <dbReference type="Proteomes" id="UP001275867"/>
    </source>
</evidence>
<keyword evidence="8 11" id="KW-1133">Transmembrane helix</keyword>
<name>A0AAP5TDY1_9LACO</name>
<evidence type="ECO:0000259" key="12">
    <source>
        <dbReference type="Pfam" id="PF02687"/>
    </source>
</evidence>
<feature type="transmembrane region" description="Helical" evidence="11">
    <location>
        <begin position="289"/>
        <end position="313"/>
    </location>
</feature>
<evidence type="ECO:0000256" key="11">
    <source>
        <dbReference type="SAM" id="Phobius"/>
    </source>
</evidence>
<comment type="function">
    <text evidence="10">Part of the ABC transporter complex hrt involved in hemin import. Responsible for the translocation of the substrate across the membrane.</text>
</comment>
<evidence type="ECO:0000256" key="8">
    <source>
        <dbReference type="ARBA" id="ARBA00022989"/>
    </source>
</evidence>
<evidence type="ECO:0000256" key="1">
    <source>
        <dbReference type="ARBA" id="ARBA00004651"/>
    </source>
</evidence>
<dbReference type="AlphaFoldDB" id="A0AAP5TDY1"/>
<keyword evidence="6" id="KW-1003">Cell membrane</keyword>
<reference evidence="14 15" key="1">
    <citation type="submission" date="2016-05" db="EMBL/GenBank/DDBJ databases">
        <title>Draft genome sequence of Pediococcus parvulus 2.6, a probiotic beta-glucan producer strain.</title>
        <authorList>
            <person name="Mohedano M.L."/>
            <person name="Perez-Ramos A."/>
            <person name="Duenas M.T."/>
            <person name="Lamontanara A."/>
            <person name="Orru L."/>
            <person name="Spano G."/>
            <person name="Capozzi V."/>
            <person name="Lopez P."/>
        </authorList>
    </citation>
    <scope>NUCLEOTIDE SEQUENCE [LARGE SCALE GENOMIC DNA]</scope>
    <source>
        <strain evidence="14 15">2.6</strain>
    </source>
</reference>
<evidence type="ECO:0000256" key="3">
    <source>
        <dbReference type="ARBA" id="ARBA00011131"/>
    </source>
</evidence>
<comment type="similarity">
    <text evidence="2">Belongs to the ABC-4 integral membrane protein family. HrtB subfamily.</text>
</comment>
<organism evidence="13 16">
    <name type="scientific">Pediococcus parvulus</name>
    <dbReference type="NCBI Taxonomy" id="54062"/>
    <lineage>
        <taxon>Bacteria</taxon>
        <taxon>Bacillati</taxon>
        <taxon>Bacillota</taxon>
        <taxon>Bacilli</taxon>
        <taxon>Lactobacillales</taxon>
        <taxon>Lactobacillaceae</taxon>
        <taxon>Pediococcus</taxon>
    </lineage>
</organism>
<proteinExistence type="inferred from homology"/>
<comment type="subcellular location">
    <subcellularLocation>
        <location evidence="1">Cell membrane</location>
        <topology evidence="1">Multi-pass membrane protein</topology>
    </subcellularLocation>
</comment>
<evidence type="ECO:0000313" key="13">
    <source>
        <dbReference type="EMBL" id="MDV7695176.1"/>
    </source>
</evidence>
<dbReference type="Proteomes" id="UP001275867">
    <property type="component" value="Unassembled WGS sequence"/>
</dbReference>
<evidence type="ECO:0000313" key="14">
    <source>
        <dbReference type="EMBL" id="OAD64989.1"/>
    </source>
</evidence>
<keyword evidence="7 11" id="KW-0812">Transmembrane</keyword>
<dbReference type="InterPro" id="IPR003838">
    <property type="entry name" value="ABC3_permease_C"/>
</dbReference>
<evidence type="ECO:0000256" key="5">
    <source>
        <dbReference type="ARBA" id="ARBA00022448"/>
    </source>
</evidence>
<dbReference type="RefSeq" id="WP_068804611.1">
    <property type="nucleotide sequence ID" value="NZ_LXND01000001.1"/>
</dbReference>
<evidence type="ECO:0000256" key="7">
    <source>
        <dbReference type="ARBA" id="ARBA00022692"/>
    </source>
</evidence>
<feature type="transmembrane region" description="Helical" evidence="11">
    <location>
        <begin position="15"/>
        <end position="36"/>
    </location>
</feature>
<dbReference type="EMBL" id="LXND01000001">
    <property type="protein sequence ID" value="OAD64989.1"/>
    <property type="molecule type" value="Genomic_DNA"/>
</dbReference>
<feature type="domain" description="ABC3 transporter permease C-terminal" evidence="12">
    <location>
        <begin position="253"/>
        <end position="360"/>
    </location>
</feature>
<comment type="subunit">
    <text evidence="3">The complex is composed of two ATP-binding proteins (HrtA), two transmembrane proteins (HrtB) and a solute-binding protein.</text>
</comment>
<reference evidence="13" key="2">
    <citation type="submission" date="2019-10" db="EMBL/GenBank/DDBJ databases">
        <title>Malate fermentation in French cider.</title>
        <authorList>
            <person name="Cousin F.J."/>
            <person name="Medina Fernandez S."/>
            <person name="Misery B."/>
            <person name="Laplace J.-M."/>
            <person name="Cretenet M."/>
        </authorList>
    </citation>
    <scope>NUCLEOTIDE SEQUENCE</scope>
    <source>
        <strain evidence="13">UCMA15901</strain>
    </source>
</reference>
<comment type="caution">
    <text evidence="13">The sequence shown here is derived from an EMBL/GenBank/DDBJ whole genome shotgun (WGS) entry which is preliminary data.</text>
</comment>
<keyword evidence="5" id="KW-0813">Transport</keyword>
<gene>
    <name evidence="14" type="ORF">A7K95_00010</name>
    <name evidence="13" type="ORF">GA842_10020</name>
</gene>
<dbReference type="InterPro" id="IPR051125">
    <property type="entry name" value="ABC-4/HrtB_transporter"/>
</dbReference>
<evidence type="ECO:0000256" key="10">
    <source>
        <dbReference type="ARBA" id="ARBA00024973"/>
    </source>
</evidence>
<sequence length="367" mass="39495">MFLAWKEMRYAKLRYALIIGIMILVAYVVFMLSGLASGLANGHKKAISDWGSSTIVLSADSNKVASASVLKRADLNRAKTATTNKAAVGLFATAAQKSGSKTKTNVAIFGAQKRSFVVPKIIKGRSYQNAHEIIISKNLSDEGYHIGDQIKLASMTHKFKIVGITKATTYSVEPVIYLNLDAFTTLKYGSQPFSSASQKPISLIAIKHKTPKQVTVTTGTSDTKVAKMSTATLIQNLPGFSAEKITLNTMIDFLFIVVAAIVGIFLYVMTLQKTVLFGVLKVQGVRTRYLVGTIVSQSFIVGAAGVILAFILGYLTSLILPEAMPFTIDGMQWLSDGLILILVSIVGGLFSIRTVTKVDPINAIGGE</sequence>
<dbReference type="GO" id="GO:0005886">
    <property type="term" value="C:plasma membrane"/>
    <property type="evidence" value="ECO:0007669"/>
    <property type="project" value="UniProtKB-SubCell"/>
</dbReference>
<dbReference type="Proteomes" id="UP000077280">
    <property type="component" value="Unassembled WGS sequence"/>
</dbReference>
<protein>
    <recommendedName>
        <fullName evidence="4">Putative hemin transport system permease protein HrtB</fullName>
    </recommendedName>
</protein>
<feature type="transmembrane region" description="Helical" evidence="11">
    <location>
        <begin position="333"/>
        <end position="352"/>
    </location>
</feature>
<keyword evidence="15" id="KW-1185">Reference proteome</keyword>
<dbReference type="PANTHER" id="PTHR43738:SF1">
    <property type="entry name" value="HEMIN TRANSPORT SYSTEM PERMEASE PROTEIN HRTB-RELATED"/>
    <property type="match status" value="1"/>
</dbReference>
<dbReference type="EMBL" id="WERX01000043">
    <property type="protein sequence ID" value="MDV7695176.1"/>
    <property type="molecule type" value="Genomic_DNA"/>
</dbReference>
<dbReference type="Pfam" id="PF02687">
    <property type="entry name" value="FtsX"/>
    <property type="match status" value="1"/>
</dbReference>
<evidence type="ECO:0000256" key="4">
    <source>
        <dbReference type="ARBA" id="ARBA00016962"/>
    </source>
</evidence>
<evidence type="ECO:0000313" key="15">
    <source>
        <dbReference type="Proteomes" id="UP000077280"/>
    </source>
</evidence>
<feature type="transmembrane region" description="Helical" evidence="11">
    <location>
        <begin position="250"/>
        <end position="268"/>
    </location>
</feature>
<evidence type="ECO:0000256" key="6">
    <source>
        <dbReference type="ARBA" id="ARBA00022475"/>
    </source>
</evidence>
<dbReference type="PANTHER" id="PTHR43738">
    <property type="entry name" value="ABC TRANSPORTER, MEMBRANE PROTEIN"/>
    <property type="match status" value="1"/>
</dbReference>
<keyword evidence="9 11" id="KW-0472">Membrane</keyword>
<evidence type="ECO:0000256" key="2">
    <source>
        <dbReference type="ARBA" id="ARBA00008697"/>
    </source>
</evidence>
<evidence type="ECO:0000256" key="9">
    <source>
        <dbReference type="ARBA" id="ARBA00023136"/>
    </source>
</evidence>